<protein>
    <recommendedName>
        <fullName evidence="3">SLH domain-containing protein</fullName>
    </recommendedName>
</protein>
<evidence type="ECO:0000313" key="4">
    <source>
        <dbReference type="EMBL" id="KKZ12840.1"/>
    </source>
</evidence>
<feature type="chain" id="PRO_5040810449" description="SLH domain-containing protein" evidence="2">
    <location>
        <begin position="27"/>
        <end position="514"/>
    </location>
</feature>
<dbReference type="PANTHER" id="PTHR43308:SF1">
    <property type="entry name" value="OUTER MEMBRANE PROTEIN ALPHA"/>
    <property type="match status" value="1"/>
</dbReference>
<sequence>MKPFQHLLVAAPLLLPVVMAPASSLANDVQLDLESVQGYSIAQGATTIRDFSDVYPTDWAYQALAKLVDTYGCVAGFPDGTFRGQQPITRFEMAAILSSCLDAVSAKMDMMSEDEEMKAIAMEDMETLEQLLASFEEELITLKGSVDGMDAKVSELEDSQFSTTTKASFEIATDFVYFASDDEAARMDGEDAEDNSGIALSSEVEVGFETSFTGSDTLSFSLTGDLMSYSGDDYLSYGDFYGVAGDEGAADFGGFAYETSLDMGGMMTTLAFGTDVDDLDPIVGLDTYYGGSGYDDYGPSSFGDAGIGFSVELLSSDMATLTASASYAVDGGHAADQTGQEMGIFGDQTDRSGVLALSWEGALFGGNDALFTVAYQNIKENAIPYVGNLTDRTKGYVHLVAGAYFTETVSLSGSYSFSEWDYHTGPDMDYAQWMIAFNMDDAIFPGNSAGIAYGTPEFTTDPDTDDVMQVLELYYTFSVSDNFEIPIYLDFISNVDDMPDADAFAIAVRPTLSF</sequence>
<dbReference type="Pfam" id="PF00395">
    <property type="entry name" value="SLH"/>
    <property type="match status" value="1"/>
</dbReference>
<dbReference type="AlphaFoldDB" id="A0A0G2IWS0"/>
<dbReference type="InterPro" id="IPR001119">
    <property type="entry name" value="SLH_dom"/>
</dbReference>
<evidence type="ECO:0000256" key="2">
    <source>
        <dbReference type="SAM" id="SignalP"/>
    </source>
</evidence>
<dbReference type="PROSITE" id="PS51272">
    <property type="entry name" value="SLH"/>
    <property type="match status" value="1"/>
</dbReference>
<name>A0A0G2IWS0_9SYNE</name>
<organism evidence="4 5">
    <name type="scientific">Candidatus Synechococcus spongiarum SP3</name>
    <dbReference type="NCBI Taxonomy" id="1604020"/>
    <lineage>
        <taxon>Bacteria</taxon>
        <taxon>Bacillati</taxon>
        <taxon>Cyanobacteriota</taxon>
        <taxon>Cyanophyceae</taxon>
        <taxon>Synechococcales</taxon>
        <taxon>Synechococcaceae</taxon>
        <taxon>Synechococcus</taxon>
    </lineage>
</organism>
<reference evidence="4 5" key="1">
    <citation type="submission" date="2015-01" db="EMBL/GenBank/DDBJ databases">
        <title>Lifestyle Evolution in Cyanobacterial Symbionts of Sponges.</title>
        <authorList>
            <person name="Burgsdorf I."/>
            <person name="Slaby B.M."/>
            <person name="Handley K.M."/>
            <person name="Haber M."/>
            <person name="Blom J."/>
            <person name="Marshall C.W."/>
            <person name="Gilbert J.A."/>
            <person name="Hentschel U."/>
            <person name="Steindler L."/>
        </authorList>
    </citation>
    <scope>NUCLEOTIDE SEQUENCE [LARGE SCALE GENOMIC DNA]</scope>
    <source>
        <strain evidence="4">SP3</strain>
    </source>
</reference>
<dbReference type="Proteomes" id="UP000035067">
    <property type="component" value="Unassembled WGS sequence"/>
</dbReference>
<dbReference type="EMBL" id="JXQG01000010">
    <property type="protein sequence ID" value="KKZ12840.1"/>
    <property type="molecule type" value="Genomic_DNA"/>
</dbReference>
<dbReference type="InterPro" id="IPR047684">
    <property type="entry name" value="Por_som-like"/>
</dbReference>
<accession>A0A0G2IWS0</accession>
<keyword evidence="1" id="KW-0175">Coiled coil</keyword>
<evidence type="ECO:0000259" key="3">
    <source>
        <dbReference type="PROSITE" id="PS51272"/>
    </source>
</evidence>
<feature type="domain" description="SLH" evidence="3">
    <location>
        <begin position="47"/>
        <end position="111"/>
    </location>
</feature>
<evidence type="ECO:0000313" key="5">
    <source>
        <dbReference type="Proteomes" id="UP000035067"/>
    </source>
</evidence>
<evidence type="ECO:0000256" key="1">
    <source>
        <dbReference type="SAM" id="Coils"/>
    </source>
</evidence>
<feature type="signal peptide" evidence="2">
    <location>
        <begin position="1"/>
        <end position="26"/>
    </location>
</feature>
<comment type="caution">
    <text evidence="4">The sequence shown here is derived from an EMBL/GenBank/DDBJ whole genome shotgun (WGS) entry which is preliminary data.</text>
</comment>
<dbReference type="PANTHER" id="PTHR43308">
    <property type="entry name" value="OUTER MEMBRANE PROTEIN ALPHA-RELATED"/>
    <property type="match status" value="1"/>
</dbReference>
<dbReference type="InterPro" id="IPR051465">
    <property type="entry name" value="Cell_Envelope_Struct_Comp"/>
</dbReference>
<proteinExistence type="predicted"/>
<feature type="coiled-coil region" evidence="1">
    <location>
        <begin position="118"/>
        <end position="145"/>
    </location>
</feature>
<gene>
    <name evidence="4" type="ORF">TE42_02845</name>
</gene>
<dbReference type="PATRIC" id="fig|1604020.3.peg.2209"/>
<dbReference type="NCBIfam" id="NF033921">
    <property type="entry name" value="por_somb"/>
    <property type="match status" value="1"/>
</dbReference>
<keyword evidence="2" id="KW-0732">Signal</keyword>